<dbReference type="PRINTS" id="PR00080">
    <property type="entry name" value="SDRFAMILY"/>
</dbReference>
<dbReference type="EC" id="2.7.7.60" evidence="3"/>
<dbReference type="InterPro" id="IPR020904">
    <property type="entry name" value="Sc_DH/Rdtase_CS"/>
</dbReference>
<evidence type="ECO:0000256" key="4">
    <source>
        <dbReference type="RuleBase" id="RU000363"/>
    </source>
</evidence>
<dbReference type="PROSITE" id="PS50007">
    <property type="entry name" value="PIPLC_X_DOMAIN"/>
    <property type="match status" value="1"/>
</dbReference>
<dbReference type="Gene3D" id="3.90.550.10">
    <property type="entry name" value="Spore Coat Polysaccharide Biosynthesis Protein SpsA, Chain A"/>
    <property type="match status" value="1"/>
</dbReference>
<comment type="caution">
    <text evidence="5">The sequence shown here is derived from an EMBL/GenBank/DDBJ whole genome shotgun (WGS) entry which is preliminary data.</text>
</comment>
<dbReference type="Pfam" id="PF01128">
    <property type="entry name" value="IspD"/>
    <property type="match status" value="1"/>
</dbReference>
<evidence type="ECO:0000256" key="2">
    <source>
        <dbReference type="ARBA" id="ARBA00022695"/>
    </source>
</evidence>
<evidence type="ECO:0000313" key="5">
    <source>
        <dbReference type="EMBL" id="MCG2431666.1"/>
    </source>
</evidence>
<protein>
    <recommendedName>
        <fullName evidence="3">2-C-methyl-D-erythritol 4-phosphate cytidylyltransferase</fullName>
        <ecNumber evidence="3">2.7.7.60</ecNumber>
    </recommendedName>
    <alternativeName>
        <fullName evidence="3">4-diphosphocytidyl-2C-methyl-D-erythritol synthase</fullName>
    </alternativeName>
    <alternativeName>
        <fullName evidence="3">MEP cytidylyltransferase</fullName>
        <shortName evidence="3">MCT</shortName>
    </alternativeName>
</protein>
<comment type="similarity">
    <text evidence="3">Belongs to the IspD/TarI cytidylyltransferase family. IspD subfamily.</text>
</comment>
<comment type="pathway">
    <text evidence="3">Isoprenoid biosynthesis; isopentenyl diphosphate biosynthesis via DXP pathway; isopentenyl diphosphate from 1-deoxy-D-xylulose 5-phosphate: step 2/6.</text>
</comment>
<comment type="similarity">
    <text evidence="4">Belongs to the short-chain dehydrogenases/reductases (SDR) family.</text>
</comment>
<dbReference type="InterPro" id="IPR029044">
    <property type="entry name" value="Nucleotide-diphossugar_trans"/>
</dbReference>
<name>A0A9X1R3N2_9FLAO</name>
<accession>A0A9X1R3N2</accession>
<evidence type="ECO:0000313" key="6">
    <source>
        <dbReference type="Proteomes" id="UP001139462"/>
    </source>
</evidence>
<comment type="function">
    <text evidence="3">Catalyzes the formation of 4-diphosphocytidyl-2-C-methyl-D-erythritol from CTP and 2-C-methyl-D-erythritol 4-phosphate (MEP).</text>
</comment>
<dbReference type="InterPro" id="IPR050088">
    <property type="entry name" value="IspD/TarI_cytidylyltransf_bact"/>
</dbReference>
<feature type="site" description="Transition state stabilizer" evidence="3">
    <location>
        <position position="16"/>
    </location>
</feature>
<dbReference type="CDD" id="cd02516">
    <property type="entry name" value="CDP-ME_synthetase"/>
    <property type="match status" value="1"/>
</dbReference>
<dbReference type="AlphaFoldDB" id="A0A9X1R3N2"/>
<dbReference type="SUPFAM" id="SSF51735">
    <property type="entry name" value="NAD(P)-binding Rossmann-fold domains"/>
    <property type="match status" value="1"/>
</dbReference>
<keyword evidence="6" id="KW-1185">Reference proteome</keyword>
<dbReference type="RefSeq" id="WP_237608752.1">
    <property type="nucleotide sequence ID" value="NZ_JAIRBB010000010.1"/>
</dbReference>
<dbReference type="SUPFAM" id="SSF53448">
    <property type="entry name" value="Nucleotide-diphospho-sugar transferases"/>
    <property type="match status" value="1"/>
</dbReference>
<feature type="site" description="Transition state stabilizer" evidence="3">
    <location>
        <position position="23"/>
    </location>
</feature>
<dbReference type="Pfam" id="PF00106">
    <property type="entry name" value="adh_short"/>
    <property type="match status" value="1"/>
</dbReference>
<dbReference type="FunFam" id="3.90.550.10:FF:000003">
    <property type="entry name" value="2-C-methyl-D-erythritol 4-phosphate cytidylyltransferase"/>
    <property type="match status" value="1"/>
</dbReference>
<comment type="catalytic activity">
    <reaction evidence="3">
        <text>2-C-methyl-D-erythritol 4-phosphate + CTP + H(+) = 4-CDP-2-C-methyl-D-erythritol + diphosphate</text>
        <dbReference type="Rhea" id="RHEA:13429"/>
        <dbReference type="ChEBI" id="CHEBI:15378"/>
        <dbReference type="ChEBI" id="CHEBI:33019"/>
        <dbReference type="ChEBI" id="CHEBI:37563"/>
        <dbReference type="ChEBI" id="CHEBI:57823"/>
        <dbReference type="ChEBI" id="CHEBI:58262"/>
        <dbReference type="EC" id="2.7.7.60"/>
    </reaction>
</comment>
<evidence type="ECO:0000256" key="3">
    <source>
        <dbReference type="HAMAP-Rule" id="MF_00108"/>
    </source>
</evidence>
<dbReference type="InterPro" id="IPR034683">
    <property type="entry name" value="IspD/TarI"/>
</dbReference>
<feature type="site" description="Positions MEP for the nucleophilic attack" evidence="3">
    <location>
        <position position="216"/>
    </location>
</feature>
<keyword evidence="3" id="KW-0414">Isoprene biosynthesis</keyword>
<dbReference type="InterPro" id="IPR012115">
    <property type="entry name" value="CDP-ribitol_syn"/>
</dbReference>
<dbReference type="InterPro" id="IPR001228">
    <property type="entry name" value="IspD"/>
</dbReference>
<dbReference type="CDD" id="cd05233">
    <property type="entry name" value="SDR_c"/>
    <property type="match status" value="1"/>
</dbReference>
<dbReference type="Gene3D" id="3.40.50.720">
    <property type="entry name" value="NAD(P)-binding Rossmann-like Domain"/>
    <property type="match status" value="1"/>
</dbReference>
<dbReference type="Proteomes" id="UP001139462">
    <property type="component" value="Unassembled WGS sequence"/>
</dbReference>
<organism evidence="5 6">
    <name type="scientific">Aequorivita xiaoshiensis</name>
    <dbReference type="NCBI Taxonomy" id="2874476"/>
    <lineage>
        <taxon>Bacteria</taxon>
        <taxon>Pseudomonadati</taxon>
        <taxon>Bacteroidota</taxon>
        <taxon>Flavobacteriia</taxon>
        <taxon>Flavobacteriales</taxon>
        <taxon>Flavobacteriaceae</taxon>
        <taxon>Aequorivita</taxon>
    </lineage>
</organism>
<dbReference type="HAMAP" id="MF_00108">
    <property type="entry name" value="IspD"/>
    <property type="match status" value="1"/>
</dbReference>
<dbReference type="PROSITE" id="PS00061">
    <property type="entry name" value="ADH_SHORT"/>
    <property type="match status" value="1"/>
</dbReference>
<evidence type="ECO:0000256" key="1">
    <source>
        <dbReference type="ARBA" id="ARBA00022679"/>
    </source>
</evidence>
<dbReference type="GO" id="GO:0050518">
    <property type="term" value="F:2-C-methyl-D-erythritol 4-phosphate cytidylyltransferase activity"/>
    <property type="evidence" value="ECO:0007669"/>
    <property type="project" value="UniProtKB-UniRule"/>
</dbReference>
<sequence>MTKNVAVILAGGKGSRMQMNFPKQFLKVAGKTILEHTVQAFQNNINIDEIVIVSNSIYISQVESFVLLNNWTKVKKILTGGEERYESSLSAIKAYEGTPNVNLIFHDSVRPLVSDFIIDNVIQALKKYSAVNTAIPSADTIIQLKTEHNIIKSIPERKYLRRGQTPQAFKYDIIKKAYDLALKDPNFKTTDDCGVVLKYLPEVEIYVVPGEENNFKLTYKEDSFLLDKLFQLKTTNFYTNPDLSEIKDKVIVVFGGGSGIGEEIVSIAKELGAKVYPFSRSLNNTEISNPVHVAEALQMVVTRESKIDFVINTAAVLTKEALVHMEAEKIDEALNTNLKGVICIARESHFFLKNSNGHLLNFTSSSYTRGRSFYSVYSATKAAVVNFTQALAEEWSPDNIQVNCINPERTNTPMRVSNFGHEPLDSLLSANEVAKISLGVLLSKLNGQVVDIKKKS</sequence>
<dbReference type="PRINTS" id="PR00081">
    <property type="entry name" value="GDHRDH"/>
</dbReference>
<proteinExistence type="inferred from homology"/>
<dbReference type="PANTHER" id="PTHR32125">
    <property type="entry name" value="2-C-METHYL-D-ERYTHRITOL 4-PHOSPHATE CYTIDYLYLTRANSFERASE, CHLOROPLASTIC"/>
    <property type="match status" value="1"/>
</dbReference>
<keyword evidence="2 3" id="KW-0548">Nucleotidyltransferase</keyword>
<feature type="site" description="Positions MEP for the nucleophilic attack" evidence="3">
    <location>
        <position position="157"/>
    </location>
</feature>
<dbReference type="InterPro" id="IPR036291">
    <property type="entry name" value="NAD(P)-bd_dom_sf"/>
</dbReference>
<dbReference type="GO" id="GO:0019288">
    <property type="term" value="P:isopentenyl diphosphate biosynthetic process, methylerythritol 4-phosphate pathway"/>
    <property type="evidence" value="ECO:0007669"/>
    <property type="project" value="UniProtKB-UniRule"/>
</dbReference>
<dbReference type="PANTHER" id="PTHR32125:SF4">
    <property type="entry name" value="2-C-METHYL-D-ERYTHRITOL 4-PHOSPHATE CYTIDYLYLTRANSFERASE, CHLOROPLASTIC"/>
    <property type="match status" value="1"/>
</dbReference>
<dbReference type="InterPro" id="IPR002347">
    <property type="entry name" value="SDR_fam"/>
</dbReference>
<dbReference type="PIRSF" id="PIRSF036586">
    <property type="entry name" value="CDP-ribitol_syn"/>
    <property type="match status" value="1"/>
</dbReference>
<gene>
    <name evidence="3" type="primary">ispD</name>
    <name evidence="5" type="ORF">K8344_11095</name>
</gene>
<keyword evidence="1 3" id="KW-0808">Transferase</keyword>
<reference evidence="5" key="1">
    <citation type="submission" date="2021-09" db="EMBL/GenBank/DDBJ databases">
        <title>Genome of Aequorivita sp. strain F64183.</title>
        <authorList>
            <person name="Wang Y."/>
        </authorList>
    </citation>
    <scope>NUCLEOTIDE SEQUENCE</scope>
    <source>
        <strain evidence="5">F64183</strain>
    </source>
</reference>
<dbReference type="EMBL" id="JAIRBB010000010">
    <property type="protein sequence ID" value="MCG2431666.1"/>
    <property type="molecule type" value="Genomic_DNA"/>
</dbReference>